<keyword evidence="1" id="KW-0472">Membrane</keyword>
<evidence type="ECO:0008006" key="3">
    <source>
        <dbReference type="Google" id="ProtNLM"/>
    </source>
</evidence>
<protein>
    <recommendedName>
        <fullName evidence="3">DUF1404 domain-containing protein</fullName>
    </recommendedName>
</protein>
<accession>A0A7C4DZL9</accession>
<feature type="transmembrane region" description="Helical" evidence="1">
    <location>
        <begin position="5"/>
        <end position="23"/>
    </location>
</feature>
<feature type="transmembrane region" description="Helical" evidence="1">
    <location>
        <begin position="68"/>
        <end position="85"/>
    </location>
</feature>
<evidence type="ECO:0000256" key="1">
    <source>
        <dbReference type="SAM" id="Phobius"/>
    </source>
</evidence>
<dbReference type="AlphaFoldDB" id="A0A7C4DZL9"/>
<proteinExistence type="predicted"/>
<gene>
    <name evidence="2" type="ORF">ENT82_02470</name>
</gene>
<dbReference type="EMBL" id="DTAD01000024">
    <property type="protein sequence ID" value="HGN89979.1"/>
    <property type="molecule type" value="Genomic_DNA"/>
</dbReference>
<comment type="caution">
    <text evidence="2">The sequence shown here is derived from an EMBL/GenBank/DDBJ whole genome shotgun (WGS) entry which is preliminary data.</text>
</comment>
<name>A0A7C4DZL9_CALS0</name>
<feature type="transmembrane region" description="Helical" evidence="1">
    <location>
        <begin position="105"/>
        <end position="123"/>
    </location>
</feature>
<feature type="transmembrane region" description="Helical" evidence="1">
    <location>
        <begin position="174"/>
        <end position="194"/>
    </location>
</feature>
<keyword evidence="1" id="KW-1133">Transmembrane helix</keyword>
<reference evidence="2" key="1">
    <citation type="journal article" date="2020" name="mSystems">
        <title>Genome- and Community-Level Interaction Insights into Carbon Utilization and Element Cycling Functions of Hydrothermarchaeota in Hydrothermal Sediment.</title>
        <authorList>
            <person name="Zhou Z."/>
            <person name="Liu Y."/>
            <person name="Xu W."/>
            <person name="Pan J."/>
            <person name="Luo Z.H."/>
            <person name="Li M."/>
        </authorList>
    </citation>
    <scope>NUCLEOTIDE SEQUENCE [LARGE SCALE GENOMIC DNA]</scope>
    <source>
        <strain evidence="2">SpSt-613</strain>
    </source>
</reference>
<organism evidence="2">
    <name type="scientific">Caldiarchaeum subterraneum</name>
    <dbReference type="NCBI Taxonomy" id="311458"/>
    <lineage>
        <taxon>Archaea</taxon>
        <taxon>Nitrososphaerota</taxon>
        <taxon>Candidatus Caldarchaeales</taxon>
        <taxon>Candidatus Caldarchaeaceae</taxon>
        <taxon>Candidatus Caldarchaeum</taxon>
    </lineage>
</organism>
<keyword evidence="1" id="KW-0812">Transmembrane</keyword>
<evidence type="ECO:0000313" key="2">
    <source>
        <dbReference type="EMBL" id="HGN89979.1"/>
    </source>
</evidence>
<sequence>MDIRGAAAATIIAAFAYISLFHYPLVRGLELTNLLFYMDVWPTFIAAVGYSTAYLISKRLYTNFGKPWSRYIGFGASAALIFYWHLPANSFFGYGVCPADLNNPILYQLKRISYFIVGVLIYFAAKDFNKPWREALAIAFGKVMGWYGFYLTLVTEPLYVAPPVIFSLQLHHEAGAVMILSMIALDFLAAASLINHLFKDKKATPYPLTTS</sequence>
<feature type="transmembrane region" description="Helical" evidence="1">
    <location>
        <begin position="35"/>
        <end position="56"/>
    </location>
</feature>